<comment type="caution">
    <text evidence="1">The sequence shown here is derived from an EMBL/GenBank/DDBJ whole genome shotgun (WGS) entry which is preliminary data.</text>
</comment>
<evidence type="ECO:0000313" key="2">
    <source>
        <dbReference type="Proteomes" id="UP001156141"/>
    </source>
</evidence>
<dbReference type="Proteomes" id="UP001156141">
    <property type="component" value="Unassembled WGS sequence"/>
</dbReference>
<keyword evidence="2" id="KW-1185">Reference proteome</keyword>
<accession>A0ABS9RNF7</accession>
<proteinExistence type="predicted"/>
<dbReference type="RefSeq" id="WP_240575949.1">
    <property type="nucleotide sequence ID" value="NZ_JAKVQD010000412.1"/>
</dbReference>
<reference evidence="1" key="1">
    <citation type="submission" date="2022-02" db="EMBL/GenBank/DDBJ databases">
        <title>Aestuariibaculum sp., a marine bacterium isolated from sediment in Guangxi.</title>
        <authorList>
            <person name="Ying J."/>
        </authorList>
    </citation>
    <scope>NUCLEOTIDE SEQUENCE</scope>
    <source>
        <strain evidence="1">L182</strain>
    </source>
</reference>
<evidence type="ECO:0000313" key="1">
    <source>
        <dbReference type="EMBL" id="MCH4554475.1"/>
    </source>
</evidence>
<dbReference type="EMBL" id="JAKVQD010000412">
    <property type="protein sequence ID" value="MCH4554475.1"/>
    <property type="molecule type" value="Genomic_DNA"/>
</dbReference>
<organism evidence="1 2">
    <name type="scientific">Aestuariibaculum lutulentum</name>
    <dbReference type="NCBI Taxonomy" id="2920935"/>
    <lineage>
        <taxon>Bacteria</taxon>
        <taxon>Pseudomonadati</taxon>
        <taxon>Bacteroidota</taxon>
        <taxon>Flavobacteriia</taxon>
        <taxon>Flavobacteriales</taxon>
        <taxon>Flavobacteriaceae</taxon>
    </lineage>
</organism>
<feature type="non-terminal residue" evidence="1">
    <location>
        <position position="76"/>
    </location>
</feature>
<name>A0ABS9RNF7_9FLAO</name>
<protein>
    <submittedName>
        <fullName evidence="1">Uncharacterized protein</fullName>
    </submittedName>
</protein>
<sequence length="76" mass="8281">GLLIYINASVDHIYNGFDGRCPAILLGACLAALPNLKCPAPLAVVSFLAYLFMVLTQKWHPFAALILWTLTLPIIV</sequence>
<feature type="non-terminal residue" evidence="1">
    <location>
        <position position="1"/>
    </location>
</feature>
<gene>
    <name evidence="1" type="ORF">MKW35_17780</name>
</gene>